<evidence type="ECO:0000256" key="2">
    <source>
        <dbReference type="ARBA" id="ARBA00023315"/>
    </source>
</evidence>
<dbReference type="PROSITE" id="PS51186">
    <property type="entry name" value="GNAT"/>
    <property type="match status" value="1"/>
</dbReference>
<keyword evidence="4" id="KW-1185">Reference proteome</keyword>
<evidence type="ECO:0000256" key="1">
    <source>
        <dbReference type="ARBA" id="ARBA00022679"/>
    </source>
</evidence>
<reference evidence="5" key="2">
    <citation type="journal article" date="2005" name="Arch. Biochem. Biophys.">
        <title>Structure and functions of the GNAT superfamily of acetyltransferases.</title>
        <authorList>
            <person name="Vetting M.W."/>
            <person name="S de Carvalho L.P."/>
            <person name="Yu M."/>
            <person name="Hegde S.S."/>
            <person name="Magnet S."/>
            <person name="Roderick S.L."/>
            <person name="Blanchard J.S."/>
        </authorList>
    </citation>
    <scope>NUCLEOTIDE SEQUENCE</scope>
</reference>
<dbReference type="EC" id="2.3.-.-" evidence="5"/>
<dbReference type="GO" id="GO:0016747">
    <property type="term" value="F:acyltransferase activity, transferring groups other than amino-acyl groups"/>
    <property type="evidence" value="ECO:0007669"/>
    <property type="project" value="InterPro"/>
</dbReference>
<feature type="domain" description="N-acetyltransferase" evidence="3">
    <location>
        <begin position="1"/>
        <end position="146"/>
    </location>
</feature>
<dbReference type="Gene3D" id="3.40.630.30">
    <property type="match status" value="1"/>
</dbReference>
<accession>A0A8B6X119</accession>
<dbReference type="OrthoDB" id="9792929at2"/>
<sequence length="146" mass="16869">MHILECGPDQLDLVAPLFDAYRVFYDQPSDPAAARDFLRANLEGRRSRVFMLTDEGRAVAFAQLYPTYCSIALRPFFYLSDLFCDPAARRKGHARTLMRHLIEVFGQLDVHRLTLETAITNHAAQRLYESLGYERDGVFLTYHRLL</sequence>
<evidence type="ECO:0000313" key="5">
    <source>
        <dbReference type="RefSeq" id="WP_028310058.1"/>
    </source>
</evidence>
<dbReference type="InterPro" id="IPR016181">
    <property type="entry name" value="Acyl_CoA_acyltransferase"/>
</dbReference>
<reference evidence="5" key="4">
    <citation type="journal article" date="2016" name="Int. J. Mol. Sci.">
        <title>Structure and Functional Diversity of GCN5-Related N-Acetyltransferases (GNAT).</title>
        <authorList>
            <person name="Salah Ud-Din A.I."/>
            <person name="Tikhomirova A."/>
            <person name="Roujeinikova A."/>
        </authorList>
    </citation>
    <scope>NUCLEOTIDE SEQUENCE</scope>
</reference>
<dbReference type="PANTHER" id="PTHR43877">
    <property type="entry name" value="AMINOALKYLPHOSPHONATE N-ACETYLTRANSFERASE-RELATED-RELATED"/>
    <property type="match status" value="1"/>
</dbReference>
<dbReference type="Pfam" id="PF00583">
    <property type="entry name" value="Acetyltransf_1"/>
    <property type="match status" value="1"/>
</dbReference>
<name>A0A8B6X119_9BURK</name>
<evidence type="ECO:0000313" key="4">
    <source>
        <dbReference type="Proteomes" id="UP000675920"/>
    </source>
</evidence>
<dbReference type="Proteomes" id="UP000675920">
    <property type="component" value="Unplaced"/>
</dbReference>
<keyword evidence="2" id="KW-0012">Acyltransferase</keyword>
<evidence type="ECO:0000259" key="3">
    <source>
        <dbReference type="PROSITE" id="PS51186"/>
    </source>
</evidence>
<dbReference type="SUPFAM" id="SSF55729">
    <property type="entry name" value="Acyl-CoA N-acyltransferases (Nat)"/>
    <property type="match status" value="1"/>
</dbReference>
<dbReference type="PANTHER" id="PTHR43877:SF2">
    <property type="entry name" value="AMINOALKYLPHOSPHONATE N-ACETYLTRANSFERASE-RELATED"/>
    <property type="match status" value="1"/>
</dbReference>
<dbReference type="InterPro" id="IPR050832">
    <property type="entry name" value="Bact_Acetyltransf"/>
</dbReference>
<keyword evidence="1" id="KW-0808">Transferase</keyword>
<dbReference type="RefSeq" id="WP_028310058.1">
    <property type="nucleotide sequence ID" value="NZ_AXWS01000007.1"/>
</dbReference>
<reference evidence="5" key="1">
    <citation type="journal article" date="2000" name="Annu. Rev. Biophys. Biomol. Struct.">
        <title>GCN5-related N-acetyltransferases: a structural overview.</title>
        <authorList>
            <person name="Dyda F."/>
            <person name="Klein D.C."/>
            <person name="Hickman A.B."/>
        </authorList>
    </citation>
    <scope>NUCLEOTIDE SEQUENCE</scope>
</reference>
<organism evidence="4 5">
    <name type="scientific">Derxia gummosa DSM 723</name>
    <dbReference type="NCBI Taxonomy" id="1121388"/>
    <lineage>
        <taxon>Bacteria</taxon>
        <taxon>Pseudomonadati</taxon>
        <taxon>Pseudomonadota</taxon>
        <taxon>Betaproteobacteria</taxon>
        <taxon>Burkholderiales</taxon>
        <taxon>Alcaligenaceae</taxon>
        <taxon>Derxia</taxon>
    </lineage>
</organism>
<dbReference type="InterPro" id="IPR000182">
    <property type="entry name" value="GNAT_dom"/>
</dbReference>
<reference evidence="5" key="3">
    <citation type="journal article" date="2016" name="Biochemistry">
        <title>Bacterial GCN5-Related N-Acetyltransferases: From Resistance to Regulation.</title>
        <authorList>
            <person name="Favrot L."/>
            <person name="Blanchard J.S."/>
            <person name="Vergnolle O."/>
        </authorList>
    </citation>
    <scope>NUCLEOTIDE SEQUENCE</scope>
</reference>
<proteinExistence type="predicted"/>
<reference evidence="5" key="5">
    <citation type="submission" date="2025-08" db="UniProtKB">
        <authorList>
            <consortium name="RefSeq"/>
        </authorList>
    </citation>
    <scope>IDENTIFICATION</scope>
</reference>
<protein>
    <submittedName>
        <fullName evidence="5">GNAT family N-acetyltransferase</fullName>
        <ecNumber evidence="5">2.3.-.-</ecNumber>
    </submittedName>
</protein>
<dbReference type="AlphaFoldDB" id="A0A8B6X119"/>
<dbReference type="CDD" id="cd04301">
    <property type="entry name" value="NAT_SF"/>
    <property type="match status" value="1"/>
</dbReference>